<dbReference type="AlphaFoldDB" id="A0A6C0BDB9"/>
<accession>A0A6C0BDB9</accession>
<dbReference type="EMBL" id="MN739114">
    <property type="protein sequence ID" value="QHS89569.1"/>
    <property type="molecule type" value="Genomic_DNA"/>
</dbReference>
<organism evidence="1">
    <name type="scientific">viral metagenome</name>
    <dbReference type="NCBI Taxonomy" id="1070528"/>
    <lineage>
        <taxon>unclassified sequences</taxon>
        <taxon>metagenomes</taxon>
        <taxon>organismal metagenomes</taxon>
    </lineage>
</organism>
<reference evidence="1" key="1">
    <citation type="journal article" date="2020" name="Nature">
        <title>Giant virus diversity and host interactions through global metagenomics.</title>
        <authorList>
            <person name="Schulz F."/>
            <person name="Roux S."/>
            <person name="Paez-Espino D."/>
            <person name="Jungbluth S."/>
            <person name="Walsh D.A."/>
            <person name="Denef V.J."/>
            <person name="McMahon K.D."/>
            <person name="Konstantinidis K.T."/>
            <person name="Eloe-Fadrosh E.A."/>
            <person name="Kyrpides N.C."/>
            <person name="Woyke T."/>
        </authorList>
    </citation>
    <scope>NUCLEOTIDE SEQUENCE</scope>
    <source>
        <strain evidence="1">GVMAG-M-3300010160-26</strain>
    </source>
</reference>
<sequence>MSSASSAAASTSAFGYLGVVSLVELSQFCAAHIGNFSRVVVVLCNKSSRSFVGSFIDSRLMLVSGEYGVGGLNAIVRRRKGLETAMDAASAGIAGVTGLLWSDLCGVKTQVAVYNDVRAQGVYFVVGITDADWVRHFLVGVKDADWSRFHLSERLSNDRACRMFQEVVATLAFNYEALARGLGNSEAIRRITPAEIVLDAEWEKYLTVSQDFTEIRQSRLVYELIRLTVDYGFLKVV</sequence>
<evidence type="ECO:0000313" key="1">
    <source>
        <dbReference type="EMBL" id="QHS89569.1"/>
    </source>
</evidence>
<protein>
    <submittedName>
        <fullName evidence="1">Uncharacterized protein</fullName>
    </submittedName>
</protein>
<name>A0A6C0BDB9_9ZZZZ</name>
<proteinExistence type="predicted"/>